<evidence type="ECO:0000256" key="1">
    <source>
        <dbReference type="SAM" id="Coils"/>
    </source>
</evidence>
<dbReference type="SUPFAM" id="SSF111369">
    <property type="entry name" value="HlyD-like secretion proteins"/>
    <property type="match status" value="2"/>
</dbReference>
<feature type="transmembrane region" description="Helical" evidence="2">
    <location>
        <begin position="6"/>
        <end position="27"/>
    </location>
</feature>
<dbReference type="PANTHER" id="PTHR30469:SF12">
    <property type="entry name" value="MULTIDRUG RESISTANCE PROTEIN MDTA"/>
    <property type="match status" value="1"/>
</dbReference>
<evidence type="ECO:0000259" key="3">
    <source>
        <dbReference type="Pfam" id="PF25917"/>
    </source>
</evidence>
<feature type="coiled-coil region" evidence="1">
    <location>
        <begin position="119"/>
        <end position="146"/>
    </location>
</feature>
<protein>
    <recommendedName>
        <fullName evidence="3">Multidrug resistance protein MdtA-like barrel-sandwich hybrid domain-containing protein</fullName>
    </recommendedName>
</protein>
<keyword evidence="2" id="KW-0812">Transmembrane</keyword>
<dbReference type="InterPro" id="IPR058625">
    <property type="entry name" value="MdtA-like_BSH"/>
</dbReference>
<dbReference type="PANTHER" id="PTHR30469">
    <property type="entry name" value="MULTIDRUG RESISTANCE PROTEIN MDTA"/>
    <property type="match status" value="1"/>
</dbReference>
<dbReference type="EMBL" id="LAZR01028638">
    <property type="protein sequence ID" value="KKL61983.1"/>
    <property type="molecule type" value="Genomic_DNA"/>
</dbReference>
<dbReference type="InterPro" id="IPR006143">
    <property type="entry name" value="RND_pump_MFP"/>
</dbReference>
<name>A0A0F9DJT8_9ZZZZ</name>
<dbReference type="AlphaFoldDB" id="A0A0F9DJT8"/>
<dbReference type="NCBIfam" id="TIGR01730">
    <property type="entry name" value="RND_mfp"/>
    <property type="match status" value="1"/>
</dbReference>
<feature type="domain" description="Multidrug resistance protein MdtA-like barrel-sandwich hybrid" evidence="3">
    <location>
        <begin position="74"/>
        <end position="249"/>
    </location>
</feature>
<keyword evidence="2" id="KW-1133">Transmembrane helix</keyword>
<dbReference type="Gene3D" id="1.10.287.470">
    <property type="entry name" value="Helix hairpin bin"/>
    <property type="match status" value="1"/>
</dbReference>
<reference evidence="4" key="1">
    <citation type="journal article" date="2015" name="Nature">
        <title>Complex archaea that bridge the gap between prokaryotes and eukaryotes.</title>
        <authorList>
            <person name="Spang A."/>
            <person name="Saw J.H."/>
            <person name="Jorgensen S.L."/>
            <person name="Zaremba-Niedzwiedzka K."/>
            <person name="Martijn J."/>
            <person name="Lind A.E."/>
            <person name="van Eijk R."/>
            <person name="Schleper C."/>
            <person name="Guy L."/>
            <person name="Ettema T.J."/>
        </authorList>
    </citation>
    <scope>NUCLEOTIDE SEQUENCE</scope>
</reference>
<dbReference type="Gene3D" id="2.40.50.100">
    <property type="match status" value="1"/>
</dbReference>
<dbReference type="GO" id="GO:0015562">
    <property type="term" value="F:efflux transmembrane transporter activity"/>
    <property type="evidence" value="ECO:0007669"/>
    <property type="project" value="TreeGrafter"/>
</dbReference>
<dbReference type="Pfam" id="PF25917">
    <property type="entry name" value="BSH_RND"/>
    <property type="match status" value="1"/>
</dbReference>
<organism evidence="4">
    <name type="scientific">marine sediment metagenome</name>
    <dbReference type="NCBI Taxonomy" id="412755"/>
    <lineage>
        <taxon>unclassified sequences</taxon>
        <taxon>metagenomes</taxon>
        <taxon>ecological metagenomes</taxon>
    </lineage>
</organism>
<comment type="caution">
    <text evidence="4">The sequence shown here is derived from an EMBL/GenBank/DDBJ whole genome shotgun (WGS) entry which is preliminary data.</text>
</comment>
<dbReference type="GO" id="GO:1990281">
    <property type="term" value="C:efflux pump complex"/>
    <property type="evidence" value="ECO:0007669"/>
    <property type="project" value="TreeGrafter"/>
</dbReference>
<dbReference type="Gene3D" id="2.40.420.20">
    <property type="match status" value="1"/>
</dbReference>
<keyword evidence="2" id="KW-0472">Membrane</keyword>
<accession>A0A0F9DJT8</accession>
<proteinExistence type="predicted"/>
<dbReference type="Gene3D" id="2.40.30.170">
    <property type="match status" value="1"/>
</dbReference>
<gene>
    <name evidence="4" type="ORF">LCGC14_2189780</name>
</gene>
<keyword evidence="1" id="KW-0175">Coiled coil</keyword>
<evidence type="ECO:0000313" key="4">
    <source>
        <dbReference type="EMBL" id="KKL61983.1"/>
    </source>
</evidence>
<sequence>MKKGLIFRAVRIIFVLTAAAAVALFLYDNRPKAERRQKIKAEPLVEVFSVDAQSLPMIIEAYGTVRPREVLKLVSEIGGRIVDIHSSFKEGSFVKKGIVLVTIDPRTYRLEVERRKVSIKQADAGLKRLRQEVLNLKASAKISKSDVALTRTEFFRLKELSGKKVVARTNLDKAEQGYLQSLDRLQAIENQMALTGPQREQLDAQRELATVLWRQAKLNLEKTRIVVPFDGWVLEKTVERGQHVDTGQYIGQVYKEGAFEIDARITVNDLKWLPSIQRPNALPQARIVFGHQGNTRTWMGRVTRIKASMDEKTRRLPIVVEITPPMKSGEKKDPFDIRPGMFVKVRIEGKKVHQVFVLPRHTVHTGDVVYTVYENRLRIRPVNVLRRFKESIYIQKGLTNGDLVIKTPLSGVVDGSPVRIKKTKLG</sequence>
<evidence type="ECO:0000256" key="2">
    <source>
        <dbReference type="SAM" id="Phobius"/>
    </source>
</evidence>